<protein>
    <recommendedName>
        <fullName evidence="5">LT_GEWL domain containing protein</fullName>
    </recommendedName>
</protein>
<evidence type="ECO:0008006" key="5">
    <source>
        <dbReference type="Google" id="ProtNLM"/>
    </source>
</evidence>
<name>A0A6J5PH42_9CAUD</name>
<gene>
    <name evidence="2" type="ORF">UFOVP1061_8</name>
    <name evidence="3" type="ORF">UFOVP1402_20</name>
    <name evidence="4" type="ORF">UFOVP1509_5</name>
    <name evidence="1" type="ORF">UFOVP886_21</name>
</gene>
<accession>A0A6J5PH42</accession>
<evidence type="ECO:0000313" key="3">
    <source>
        <dbReference type="EMBL" id="CAB4204594.1"/>
    </source>
</evidence>
<dbReference type="EMBL" id="LR796836">
    <property type="protein sequence ID" value="CAB4168821.1"/>
    <property type="molecule type" value="Genomic_DNA"/>
</dbReference>
<organism evidence="1">
    <name type="scientific">uncultured Caudovirales phage</name>
    <dbReference type="NCBI Taxonomy" id="2100421"/>
    <lineage>
        <taxon>Viruses</taxon>
        <taxon>Duplodnaviria</taxon>
        <taxon>Heunggongvirae</taxon>
        <taxon>Uroviricota</taxon>
        <taxon>Caudoviricetes</taxon>
        <taxon>Peduoviridae</taxon>
        <taxon>Maltschvirus</taxon>
        <taxon>Maltschvirus maltsch</taxon>
    </lineage>
</organism>
<reference evidence="1" key="1">
    <citation type="submission" date="2020-05" db="EMBL/GenBank/DDBJ databases">
        <authorList>
            <person name="Chiriac C."/>
            <person name="Salcher M."/>
            <person name="Ghai R."/>
            <person name="Kavagutti S V."/>
        </authorList>
    </citation>
    <scope>NUCLEOTIDE SEQUENCE</scope>
</reference>
<dbReference type="EMBL" id="LR797350">
    <property type="protein sequence ID" value="CAB4204594.1"/>
    <property type="molecule type" value="Genomic_DNA"/>
</dbReference>
<evidence type="ECO:0000313" key="2">
    <source>
        <dbReference type="EMBL" id="CAB4181031.1"/>
    </source>
</evidence>
<sequence length="168" mass="19625">MKRYSQPVDNLPTTRRKRAQVIHIFATYLTKAVRCHRVKRAGVPDSSRARMQLTAKLCLFIGLLLQTTIPSAQAVGTKTDADHYKLYAHSRIITWSETRCFIALIDRENRHWNPMAKNGSHYGIGQMRNTKYRELDGYRQIDWTLRYIAGRYSTPCKAWEFFKANGYH</sequence>
<evidence type="ECO:0000313" key="1">
    <source>
        <dbReference type="EMBL" id="CAB4168821.1"/>
    </source>
</evidence>
<dbReference type="EMBL" id="LR798358">
    <property type="protein sequence ID" value="CAB5225767.1"/>
    <property type="molecule type" value="Genomic_DNA"/>
</dbReference>
<proteinExistence type="predicted"/>
<dbReference type="EMBL" id="LR797010">
    <property type="protein sequence ID" value="CAB4181031.1"/>
    <property type="molecule type" value="Genomic_DNA"/>
</dbReference>
<evidence type="ECO:0000313" key="4">
    <source>
        <dbReference type="EMBL" id="CAB5225767.1"/>
    </source>
</evidence>